<dbReference type="Gramene" id="PUZ56087">
    <property type="protein sequence ID" value="PUZ56087"/>
    <property type="gene ID" value="GQ55_5G267600"/>
</dbReference>
<sequence>MAACRGSRCRSRFAPTQITDAIIQDPSLEETRLVLNKAVHKQPGEKSNPRGVLQGSPPEDTDDASGQVTRGPD</sequence>
<evidence type="ECO:0000313" key="2">
    <source>
        <dbReference type="EMBL" id="PUZ56087.1"/>
    </source>
</evidence>
<dbReference type="EMBL" id="CM009753">
    <property type="protein sequence ID" value="PUZ56087.1"/>
    <property type="molecule type" value="Genomic_DNA"/>
</dbReference>
<protein>
    <submittedName>
        <fullName evidence="2">Uncharacterized protein</fullName>
    </submittedName>
</protein>
<dbReference type="AlphaFoldDB" id="A0A2T7DKK6"/>
<evidence type="ECO:0000313" key="3">
    <source>
        <dbReference type="Proteomes" id="UP000244336"/>
    </source>
</evidence>
<proteinExistence type="predicted"/>
<evidence type="ECO:0000256" key="1">
    <source>
        <dbReference type="SAM" id="MobiDB-lite"/>
    </source>
</evidence>
<accession>A0A2T7DKK6</accession>
<reference evidence="2 3" key="1">
    <citation type="submission" date="2018-04" db="EMBL/GenBank/DDBJ databases">
        <title>WGS assembly of Panicum hallii var. hallii HAL2.</title>
        <authorList>
            <person name="Lovell J."/>
            <person name="Jenkins J."/>
            <person name="Lowry D."/>
            <person name="Mamidi S."/>
            <person name="Sreedasyam A."/>
            <person name="Weng X."/>
            <person name="Barry K."/>
            <person name="Bonette J."/>
            <person name="Campitelli B."/>
            <person name="Daum C."/>
            <person name="Gordon S."/>
            <person name="Gould B."/>
            <person name="Lipzen A."/>
            <person name="MacQueen A."/>
            <person name="Palacio-Mejia J."/>
            <person name="Plott C."/>
            <person name="Shakirov E."/>
            <person name="Shu S."/>
            <person name="Yoshinaga Y."/>
            <person name="Zane M."/>
            <person name="Rokhsar D."/>
            <person name="Grimwood J."/>
            <person name="Schmutz J."/>
            <person name="Juenger T."/>
        </authorList>
    </citation>
    <scope>NUCLEOTIDE SEQUENCE [LARGE SCALE GENOMIC DNA]</scope>
    <source>
        <strain evidence="3">cv. HAL2</strain>
    </source>
</reference>
<feature type="compositionally biased region" description="Polar residues" evidence="1">
    <location>
        <begin position="64"/>
        <end position="73"/>
    </location>
</feature>
<name>A0A2T7DKK6_9POAL</name>
<gene>
    <name evidence="2" type="ORF">GQ55_5G267600</name>
</gene>
<organism evidence="2 3">
    <name type="scientific">Panicum hallii var. hallii</name>
    <dbReference type="NCBI Taxonomy" id="1504633"/>
    <lineage>
        <taxon>Eukaryota</taxon>
        <taxon>Viridiplantae</taxon>
        <taxon>Streptophyta</taxon>
        <taxon>Embryophyta</taxon>
        <taxon>Tracheophyta</taxon>
        <taxon>Spermatophyta</taxon>
        <taxon>Magnoliopsida</taxon>
        <taxon>Liliopsida</taxon>
        <taxon>Poales</taxon>
        <taxon>Poaceae</taxon>
        <taxon>PACMAD clade</taxon>
        <taxon>Panicoideae</taxon>
        <taxon>Panicodae</taxon>
        <taxon>Paniceae</taxon>
        <taxon>Panicinae</taxon>
        <taxon>Panicum</taxon>
        <taxon>Panicum sect. Panicum</taxon>
    </lineage>
</organism>
<feature type="region of interest" description="Disordered" evidence="1">
    <location>
        <begin position="37"/>
        <end position="73"/>
    </location>
</feature>
<keyword evidence="3" id="KW-1185">Reference proteome</keyword>
<dbReference type="Proteomes" id="UP000244336">
    <property type="component" value="Chromosome 5"/>
</dbReference>